<feature type="region of interest" description="Disordered" evidence="1">
    <location>
        <begin position="1"/>
        <end position="35"/>
    </location>
</feature>
<proteinExistence type="predicted"/>
<evidence type="ECO:0000256" key="1">
    <source>
        <dbReference type="SAM" id="MobiDB-lite"/>
    </source>
</evidence>
<dbReference type="Proteomes" id="UP000030663">
    <property type="component" value="Unassembled WGS sequence"/>
</dbReference>
<dbReference type="AlphaFoldDB" id="X0BMI3"/>
<organism evidence="2 3">
    <name type="scientific">Fusarium oxysporum f. sp. raphani 54005</name>
    <dbReference type="NCBI Taxonomy" id="1089458"/>
    <lineage>
        <taxon>Eukaryota</taxon>
        <taxon>Fungi</taxon>
        <taxon>Dikarya</taxon>
        <taxon>Ascomycota</taxon>
        <taxon>Pezizomycotina</taxon>
        <taxon>Sordariomycetes</taxon>
        <taxon>Hypocreomycetidae</taxon>
        <taxon>Hypocreales</taxon>
        <taxon>Nectriaceae</taxon>
        <taxon>Fusarium</taxon>
        <taxon>Fusarium oxysporum species complex</taxon>
    </lineage>
</organism>
<protein>
    <submittedName>
        <fullName evidence="2">Uncharacterized protein</fullName>
    </submittedName>
</protein>
<keyword evidence="3" id="KW-1185">Reference proteome</keyword>
<name>X0BMI3_FUSOX</name>
<dbReference type="EMBL" id="JH658465">
    <property type="protein sequence ID" value="EXK79659.1"/>
    <property type="molecule type" value="Genomic_DNA"/>
</dbReference>
<evidence type="ECO:0000313" key="3">
    <source>
        <dbReference type="Proteomes" id="UP000030663"/>
    </source>
</evidence>
<evidence type="ECO:0000313" key="2">
    <source>
        <dbReference type="EMBL" id="EXK79659.1"/>
    </source>
</evidence>
<gene>
    <name evidence="2" type="ORF">FOQG_15757</name>
</gene>
<sequence>MARYFGSKDPCNSSSANHGSRFEGKRSSMETYSIK</sequence>
<accession>X0BMI3</accession>
<reference evidence="2 3" key="1">
    <citation type="submission" date="2011-11" db="EMBL/GenBank/DDBJ databases">
        <title>The Genome Sequence of Fusarium oxysporum PHW815.</title>
        <authorList>
            <consortium name="The Broad Institute Genome Sequencing Platform"/>
            <person name="Ma L.-J."/>
            <person name="Gale L.R."/>
            <person name="Schwartz D.C."/>
            <person name="Zhou S."/>
            <person name="Corby-Kistler H."/>
            <person name="Young S.K."/>
            <person name="Zeng Q."/>
            <person name="Gargeya S."/>
            <person name="Fitzgerald M."/>
            <person name="Haas B."/>
            <person name="Abouelleil A."/>
            <person name="Alvarado L."/>
            <person name="Arachchi H.M."/>
            <person name="Berlin A."/>
            <person name="Brown A."/>
            <person name="Chapman S.B."/>
            <person name="Chen Z."/>
            <person name="Dunbar C."/>
            <person name="Freedman E."/>
            <person name="Gearin G."/>
            <person name="Goldberg J."/>
            <person name="Griggs A."/>
            <person name="Gujja S."/>
            <person name="Heiman D."/>
            <person name="Howarth C."/>
            <person name="Larson L."/>
            <person name="Lui A."/>
            <person name="MacDonald P.J.P."/>
            <person name="Montmayeur A."/>
            <person name="Murphy C."/>
            <person name="Neiman D."/>
            <person name="Pearson M."/>
            <person name="Priest M."/>
            <person name="Roberts A."/>
            <person name="Saif S."/>
            <person name="Shea T."/>
            <person name="Shenoy N."/>
            <person name="Sisk P."/>
            <person name="Stolte C."/>
            <person name="Sykes S."/>
            <person name="Wortman J."/>
            <person name="Nusbaum C."/>
            <person name="Birren B."/>
        </authorList>
    </citation>
    <scope>NUCLEOTIDE SEQUENCE [LARGE SCALE GENOMIC DNA]</scope>
    <source>
        <strain evidence="2 3">54005</strain>
    </source>
</reference>
<dbReference type="HOGENOM" id="CLU_3399443_0_0_1"/>